<organism evidence="1">
    <name type="scientific">Thermodesulforhabdus norvegica</name>
    <dbReference type="NCBI Taxonomy" id="39841"/>
    <lineage>
        <taxon>Bacteria</taxon>
        <taxon>Pseudomonadati</taxon>
        <taxon>Thermodesulfobacteriota</taxon>
        <taxon>Syntrophobacteria</taxon>
        <taxon>Syntrophobacterales</taxon>
        <taxon>Thermodesulforhabdaceae</taxon>
        <taxon>Thermodesulforhabdus</taxon>
    </lineage>
</organism>
<dbReference type="SUPFAM" id="SSF56281">
    <property type="entry name" value="Metallo-hydrolase/oxidoreductase"/>
    <property type="match status" value="1"/>
</dbReference>
<dbReference type="InterPro" id="IPR050114">
    <property type="entry name" value="UPF0173_UPF0282_UlaG_hydrolase"/>
</dbReference>
<dbReference type="AlphaFoldDB" id="A0A7C1ALH9"/>
<dbReference type="Proteomes" id="UP000886355">
    <property type="component" value="Unassembled WGS sequence"/>
</dbReference>
<name>A0A7C1ALH9_9BACT</name>
<comment type="caution">
    <text evidence="1">The sequence shown here is derived from an EMBL/GenBank/DDBJ whole genome shotgun (WGS) entry which is preliminary data.</text>
</comment>
<dbReference type="Gene3D" id="3.60.15.10">
    <property type="entry name" value="Ribonuclease Z/Hydroxyacylglutathione hydrolase-like"/>
    <property type="match status" value="1"/>
</dbReference>
<gene>
    <name evidence="1" type="ORF">ENG14_02760</name>
</gene>
<sequence>MKAEDVRKKVRWYGHDTMCIEGSIRVYFDPYELPSKLPPADLILISHEHFDHCSPDDVAKIQKDDTVIVTDATSAKKLSGNVKIVKVGDSLEIKGAKIEVYPAYNINKQFHPKSAGMLSFVVELDGIRYYHAGDSDFMPEMKNIKADVAFLPVSGTYVMTADEAAEAAMAMKPSVAVPMHYGSIVGSEEDAKKFAKLLKGKIPVVILEKSKA</sequence>
<protein>
    <submittedName>
        <fullName evidence="1">MBL fold metallo-hydrolase</fullName>
    </submittedName>
</protein>
<accession>A0A7C1ALH9</accession>
<dbReference type="Pfam" id="PF13483">
    <property type="entry name" value="Lactamase_B_3"/>
    <property type="match status" value="1"/>
</dbReference>
<evidence type="ECO:0000313" key="1">
    <source>
        <dbReference type="EMBL" id="HDL89807.1"/>
    </source>
</evidence>
<dbReference type="PANTHER" id="PTHR43546:SF8">
    <property type="entry name" value="METALLO-BETA-LACTAMASE DOMAIN-CONTAINING PROTEIN"/>
    <property type="match status" value="1"/>
</dbReference>
<dbReference type="InterPro" id="IPR036866">
    <property type="entry name" value="RibonucZ/Hydroxyglut_hydro"/>
</dbReference>
<reference evidence="1" key="1">
    <citation type="journal article" date="2020" name="mSystems">
        <title>Genome- and Community-Level Interaction Insights into Carbon Utilization and Element Cycling Functions of Hydrothermarchaeota in Hydrothermal Sediment.</title>
        <authorList>
            <person name="Zhou Z."/>
            <person name="Liu Y."/>
            <person name="Xu W."/>
            <person name="Pan J."/>
            <person name="Luo Z.H."/>
            <person name="Li M."/>
        </authorList>
    </citation>
    <scope>NUCLEOTIDE SEQUENCE [LARGE SCALE GENOMIC DNA]</scope>
    <source>
        <strain evidence="1">HyVt-19</strain>
    </source>
</reference>
<dbReference type="PANTHER" id="PTHR43546">
    <property type="entry name" value="UPF0173 METAL-DEPENDENT HYDROLASE MJ1163-RELATED"/>
    <property type="match status" value="1"/>
</dbReference>
<dbReference type="EMBL" id="DQZW01000130">
    <property type="protein sequence ID" value="HDL89807.1"/>
    <property type="molecule type" value="Genomic_DNA"/>
</dbReference>
<proteinExistence type="predicted"/>